<dbReference type="Pfam" id="PF02146">
    <property type="entry name" value="SIR2"/>
    <property type="match status" value="1"/>
</dbReference>
<keyword evidence="4" id="KW-0479">Metal-binding</keyword>
<keyword evidence="2" id="KW-0808">Transferase</keyword>
<feature type="binding site" evidence="4">
    <location>
        <position position="146"/>
    </location>
    <ligand>
        <name>Zn(2+)</name>
        <dbReference type="ChEBI" id="CHEBI:29105"/>
    </ligand>
</feature>
<dbReference type="Gene3D" id="3.30.1600.10">
    <property type="entry name" value="SIR2/SIRT2 'Small Domain"/>
    <property type="match status" value="1"/>
</dbReference>
<dbReference type="PANTHER" id="PTHR11085:SF10">
    <property type="entry name" value="NAD-DEPENDENT PROTEIN DEACYLASE SIRTUIN-5, MITOCHONDRIAL-RELATED"/>
    <property type="match status" value="1"/>
</dbReference>
<dbReference type="InterPro" id="IPR026590">
    <property type="entry name" value="Ssirtuin_cat_dom"/>
</dbReference>
<evidence type="ECO:0000256" key="1">
    <source>
        <dbReference type="ARBA" id="ARBA00012928"/>
    </source>
</evidence>
<sequence length="245" mass="27329">MVLAEWIREAENIVIFSGAGMSTESGLRDFRSFDRGMWNDRDPMELASTTAMEKNRDEFIRFYQWRIQEMLKLQPNQGHRILAKWEAAGIVKGIITQNVENYHEQAGTKNIAKLHGDLGTLRCMACGRRYACEDYLPPLSRTACACGGFIRPNIVLFGEMLPQEALELAEQLLQKADLFLVLGSSLTVSPANQFPVLAKQQGAHLVIVNREPTPLDPMADLTLHRSIGEVLGEADGSLANSKSRL</sequence>
<dbReference type="SUPFAM" id="SSF52467">
    <property type="entry name" value="DHS-like NAD/FAD-binding domain"/>
    <property type="match status" value="1"/>
</dbReference>
<feature type="active site" description="Proton acceptor" evidence="4">
    <location>
        <position position="115"/>
    </location>
</feature>
<keyword evidence="7" id="KW-1185">Reference proteome</keyword>
<dbReference type="InterPro" id="IPR003000">
    <property type="entry name" value="Sirtuin"/>
</dbReference>
<protein>
    <recommendedName>
        <fullName evidence="1">protein acetyllysine N-acetyltransferase</fullName>
        <ecNumber evidence="1">2.3.1.286</ecNumber>
    </recommendedName>
</protein>
<dbReference type="EC" id="2.3.1.286" evidence="1"/>
<gene>
    <name evidence="6" type="primary">cobB_2</name>
    <name evidence="6" type="ORF">PRECH8_19220</name>
</gene>
<dbReference type="GO" id="GO:0046872">
    <property type="term" value="F:metal ion binding"/>
    <property type="evidence" value="ECO:0007669"/>
    <property type="project" value="UniProtKB-KW"/>
</dbReference>
<organism evidence="6 7">
    <name type="scientific">Insulibacter thermoxylanivorax</name>
    <dbReference type="NCBI Taxonomy" id="2749268"/>
    <lineage>
        <taxon>Bacteria</taxon>
        <taxon>Bacillati</taxon>
        <taxon>Bacillota</taxon>
        <taxon>Bacilli</taxon>
        <taxon>Bacillales</taxon>
        <taxon>Paenibacillaceae</taxon>
        <taxon>Insulibacter</taxon>
    </lineage>
</organism>
<evidence type="ECO:0000313" key="6">
    <source>
        <dbReference type="EMBL" id="GFR38626.1"/>
    </source>
</evidence>
<dbReference type="EMBL" id="BMAQ01000021">
    <property type="protein sequence ID" value="GFR38626.1"/>
    <property type="molecule type" value="Genomic_DNA"/>
</dbReference>
<evidence type="ECO:0000313" key="7">
    <source>
        <dbReference type="Proteomes" id="UP000654993"/>
    </source>
</evidence>
<dbReference type="InterPro" id="IPR029035">
    <property type="entry name" value="DHS-like_NAD/FAD-binding_dom"/>
</dbReference>
<feature type="binding site" evidence="4">
    <location>
        <position position="126"/>
    </location>
    <ligand>
        <name>Zn(2+)</name>
        <dbReference type="ChEBI" id="CHEBI:29105"/>
    </ligand>
</feature>
<dbReference type="Proteomes" id="UP000654993">
    <property type="component" value="Unassembled WGS sequence"/>
</dbReference>
<dbReference type="PROSITE" id="PS50305">
    <property type="entry name" value="SIRTUIN"/>
    <property type="match status" value="1"/>
</dbReference>
<proteinExistence type="predicted"/>
<keyword evidence="3" id="KW-0520">NAD</keyword>
<reference evidence="6" key="2">
    <citation type="journal article" date="2021" name="Data Brief">
        <title>Draft genome sequence data of the facultative, thermophilic, xylanolytic bacterium Paenibacillus sp. strain DA-C8.</title>
        <authorList>
            <person name="Chhe C."/>
            <person name="Uke A."/>
            <person name="Baramee S."/>
            <person name="Ungkulpasvich U."/>
            <person name="Tachaapaikoon C."/>
            <person name="Pason P."/>
            <person name="Waeonukul R."/>
            <person name="Ratanakhanokchai K."/>
            <person name="Kosugi A."/>
        </authorList>
    </citation>
    <scope>NUCLEOTIDE SEQUENCE</scope>
    <source>
        <strain evidence="6">DA-C8</strain>
    </source>
</reference>
<evidence type="ECO:0000256" key="3">
    <source>
        <dbReference type="ARBA" id="ARBA00023027"/>
    </source>
</evidence>
<reference evidence="6" key="1">
    <citation type="submission" date="2020-08" db="EMBL/GenBank/DDBJ databases">
        <authorList>
            <person name="Uke A."/>
            <person name="Chhe C."/>
            <person name="Baramee S."/>
            <person name="Kosugi A."/>
        </authorList>
    </citation>
    <scope>NUCLEOTIDE SEQUENCE</scope>
    <source>
        <strain evidence="6">DA-C8</strain>
    </source>
</reference>
<dbReference type="InterPro" id="IPR026591">
    <property type="entry name" value="Sirtuin_cat_small_dom_sf"/>
</dbReference>
<feature type="binding site" evidence="4">
    <location>
        <position position="144"/>
    </location>
    <ligand>
        <name>Zn(2+)</name>
        <dbReference type="ChEBI" id="CHEBI:29105"/>
    </ligand>
</feature>
<dbReference type="Gene3D" id="3.40.50.1220">
    <property type="entry name" value="TPP-binding domain"/>
    <property type="match status" value="1"/>
</dbReference>
<feature type="domain" description="Deacetylase sirtuin-type" evidence="5">
    <location>
        <begin position="1"/>
        <end position="245"/>
    </location>
</feature>
<dbReference type="PANTHER" id="PTHR11085">
    <property type="entry name" value="NAD-DEPENDENT PROTEIN DEACYLASE SIRTUIN-5, MITOCHONDRIAL-RELATED"/>
    <property type="match status" value="1"/>
</dbReference>
<evidence type="ECO:0000259" key="5">
    <source>
        <dbReference type="PROSITE" id="PS50305"/>
    </source>
</evidence>
<dbReference type="InterPro" id="IPR050134">
    <property type="entry name" value="NAD-dep_sirtuin_deacylases"/>
</dbReference>
<keyword evidence="4" id="KW-0862">Zinc</keyword>
<dbReference type="AlphaFoldDB" id="A0A916QHM8"/>
<dbReference type="GO" id="GO:0070403">
    <property type="term" value="F:NAD+ binding"/>
    <property type="evidence" value="ECO:0007669"/>
    <property type="project" value="InterPro"/>
</dbReference>
<evidence type="ECO:0000256" key="2">
    <source>
        <dbReference type="ARBA" id="ARBA00022679"/>
    </source>
</evidence>
<accession>A0A916QHM8</accession>
<dbReference type="GO" id="GO:0017136">
    <property type="term" value="F:histone deacetylase activity, NAD-dependent"/>
    <property type="evidence" value="ECO:0007669"/>
    <property type="project" value="TreeGrafter"/>
</dbReference>
<name>A0A916QHM8_9BACL</name>
<evidence type="ECO:0000256" key="4">
    <source>
        <dbReference type="PROSITE-ProRule" id="PRU00236"/>
    </source>
</evidence>
<feature type="binding site" evidence="4">
    <location>
        <position position="123"/>
    </location>
    <ligand>
        <name>Zn(2+)</name>
        <dbReference type="ChEBI" id="CHEBI:29105"/>
    </ligand>
</feature>
<dbReference type="NCBIfam" id="NF001753">
    <property type="entry name" value="PRK00481.1-3"/>
    <property type="match status" value="1"/>
</dbReference>
<comment type="caution">
    <text evidence="6">The sequence shown here is derived from an EMBL/GenBank/DDBJ whole genome shotgun (WGS) entry which is preliminary data.</text>
</comment>